<accession>A0ACC2IUX3</accession>
<evidence type="ECO:0000313" key="1">
    <source>
        <dbReference type="EMBL" id="KAJ8119015.1"/>
    </source>
</evidence>
<gene>
    <name evidence="1" type="ORF">OPT61_g118</name>
</gene>
<proteinExistence type="predicted"/>
<keyword evidence="2" id="KW-1185">Reference proteome</keyword>
<name>A0ACC2IUX3_9PLEO</name>
<comment type="caution">
    <text evidence="1">The sequence shown here is derived from an EMBL/GenBank/DDBJ whole genome shotgun (WGS) entry which is preliminary data.</text>
</comment>
<protein>
    <submittedName>
        <fullName evidence="1">Uncharacterized protein</fullName>
    </submittedName>
</protein>
<evidence type="ECO:0000313" key="2">
    <source>
        <dbReference type="Proteomes" id="UP001153331"/>
    </source>
</evidence>
<dbReference type="EMBL" id="JAPHNI010000004">
    <property type="protein sequence ID" value="KAJ8119015.1"/>
    <property type="molecule type" value="Genomic_DNA"/>
</dbReference>
<reference evidence="1" key="1">
    <citation type="submission" date="2022-11" db="EMBL/GenBank/DDBJ databases">
        <title>Genome Sequence of Boeremia exigua.</title>
        <authorList>
            <person name="Buettner E."/>
        </authorList>
    </citation>
    <scope>NUCLEOTIDE SEQUENCE</scope>
    <source>
        <strain evidence="1">CU02</strain>
    </source>
</reference>
<organism evidence="1 2">
    <name type="scientific">Boeremia exigua</name>
    <dbReference type="NCBI Taxonomy" id="749465"/>
    <lineage>
        <taxon>Eukaryota</taxon>
        <taxon>Fungi</taxon>
        <taxon>Dikarya</taxon>
        <taxon>Ascomycota</taxon>
        <taxon>Pezizomycotina</taxon>
        <taxon>Dothideomycetes</taxon>
        <taxon>Pleosporomycetidae</taxon>
        <taxon>Pleosporales</taxon>
        <taxon>Pleosporineae</taxon>
        <taxon>Didymellaceae</taxon>
        <taxon>Boeremia</taxon>
    </lineage>
</organism>
<dbReference type="Proteomes" id="UP001153331">
    <property type="component" value="Unassembled WGS sequence"/>
</dbReference>
<sequence>MDQESTDSVLVRFQRCGALSQALRHSSFLVNSNNQATVTCALRTVTQADKRSLLSPCLYISSYNLRPAASTLRTATACGLLNFMRTSQTLASRIKMTTISQYKHYTFSPPITVHLPDSLSREEFGKLLTSQSNPKAAFTFPALDNWLMRLLHNFDLQNNEAHPFHKHPYKLRTLEVQAVDWFWRGLRGKEDKLGFMKIQSKIETDPFVHDGEEKARADWIPGAVFLRGGSVAVLIIVQPEDTQGSDDMHVILTVQPRVAAGSLAFTEIPAGMLDGGSLKGTAAQEIEEEAKLKVKEDDLINLSELALEDIPATPWTDQANATANGSEKIENSMYPSVGACDEFIPILLYQKRLTRRHMNWLKGKATGLRDEGENITLKLVPLNRAWKEAGRDAKALAAIALYENLKKEGRIPEVAQQAEAEPTDLY</sequence>